<protein>
    <submittedName>
        <fullName evidence="1">Helicase</fullName>
    </submittedName>
</protein>
<dbReference type="GO" id="GO:0004386">
    <property type="term" value="F:helicase activity"/>
    <property type="evidence" value="ECO:0007669"/>
    <property type="project" value="UniProtKB-KW"/>
</dbReference>
<keyword evidence="1" id="KW-0378">Hydrolase</keyword>
<comment type="caution">
    <text evidence="1">The sequence shown here is derived from an EMBL/GenBank/DDBJ whole genome shotgun (WGS) entry which is preliminary data.</text>
</comment>
<dbReference type="EMBL" id="JAMXHT010000013">
    <property type="protein sequence ID" value="MCO5401579.1"/>
    <property type="molecule type" value="Genomic_DNA"/>
</dbReference>
<evidence type="ECO:0000313" key="2">
    <source>
        <dbReference type="Proteomes" id="UP001162811"/>
    </source>
</evidence>
<proteinExistence type="predicted"/>
<accession>A0ABT1ASX8</accession>
<keyword evidence="1" id="KW-0067">ATP-binding</keyword>
<reference evidence="1" key="2">
    <citation type="journal article" date="2023" name="Front. Microbiol.">
        <title>Ralstonia chuxiongensis sp. nov., Ralstonia mojiangensis sp. nov., and Ralstonia soli sp. nov., isolated from tobacco fields, are three novel species in the family Burkholderiaceae.</title>
        <authorList>
            <person name="Lu C.H."/>
            <person name="Zhang Y.Y."/>
            <person name="Jiang N."/>
            <person name="Chen W."/>
            <person name="Shao X."/>
            <person name="Zhao Z.M."/>
            <person name="Lu W.L."/>
            <person name="Hu X."/>
            <person name="Xi Y.X."/>
            <person name="Zou S.Y."/>
            <person name="Wei Q.J."/>
            <person name="Lin Z.L."/>
            <person name="Gong L."/>
            <person name="Gai X.T."/>
            <person name="Zhang L.Q."/>
            <person name="Li J.Y."/>
            <person name="Jin Y."/>
            <person name="Xia Z.Y."/>
        </authorList>
    </citation>
    <scope>NUCLEOTIDE SEQUENCE</scope>
    <source>
        <strain evidence="1">21MJYT02-11</strain>
    </source>
</reference>
<evidence type="ECO:0000313" key="1">
    <source>
        <dbReference type="EMBL" id="MCO5401579.1"/>
    </source>
</evidence>
<keyword evidence="1" id="KW-0547">Nucleotide-binding</keyword>
<keyword evidence="1" id="KW-0347">Helicase</keyword>
<dbReference type="RefSeq" id="WP_252685025.1">
    <property type="nucleotide sequence ID" value="NZ_JAMXHT010000013.1"/>
</dbReference>
<gene>
    <name evidence="1" type="ORF">NG900_25535</name>
</gene>
<keyword evidence="2" id="KW-1185">Reference proteome</keyword>
<sequence>MLGTSRTLVLGMPVSWRGTLQQYVGHLHREHGKKTDVRIVDFVDMGQRALLRMWEKRQRGYKAMGYRIADLK</sequence>
<organism evidence="1 2">
    <name type="scientific">Ralstonia soli</name>
    <dbReference type="NCBI Taxonomy" id="2953896"/>
    <lineage>
        <taxon>Bacteria</taxon>
        <taxon>Pseudomonadati</taxon>
        <taxon>Pseudomonadota</taxon>
        <taxon>Betaproteobacteria</taxon>
        <taxon>Burkholderiales</taxon>
        <taxon>Burkholderiaceae</taxon>
        <taxon>Ralstonia</taxon>
    </lineage>
</organism>
<dbReference type="Proteomes" id="UP001162811">
    <property type="component" value="Unassembled WGS sequence"/>
</dbReference>
<reference evidence="1" key="1">
    <citation type="submission" date="2022-06" db="EMBL/GenBank/DDBJ databases">
        <authorList>
            <person name="Lu C.-H."/>
        </authorList>
    </citation>
    <scope>NUCLEOTIDE SEQUENCE</scope>
    <source>
        <strain evidence="1">21MJYT02-11</strain>
    </source>
</reference>
<name>A0ABT1ASX8_9RALS</name>